<dbReference type="InterPro" id="IPR015300">
    <property type="entry name" value="DNA-bd_pseudobarrel_sf"/>
</dbReference>
<gene>
    <name evidence="7" type="primary">LOC120110402</name>
</gene>
<dbReference type="KEGG" id="pda:120110402"/>
<dbReference type="PANTHER" id="PTHR34397:SF22">
    <property type="entry name" value="OS05G0237600 PROTEIN"/>
    <property type="match status" value="1"/>
</dbReference>
<dbReference type="GO" id="GO:0005634">
    <property type="term" value="C:nucleus"/>
    <property type="evidence" value="ECO:0007669"/>
    <property type="project" value="UniProtKB-SubCell"/>
</dbReference>
<dbReference type="AlphaFoldDB" id="A0A8B9A645"/>
<dbReference type="OrthoDB" id="650824at2759"/>
<comment type="subcellular location">
    <subcellularLocation>
        <location evidence="1">Nucleus</location>
    </subcellularLocation>
</comment>
<evidence type="ECO:0000256" key="4">
    <source>
        <dbReference type="ARBA" id="ARBA00023163"/>
    </source>
</evidence>
<proteinExistence type="predicted"/>
<reference evidence="6" key="1">
    <citation type="journal article" date="2019" name="Nat. Commun.">
        <title>Genome-wide association mapping of date palm fruit traits.</title>
        <authorList>
            <person name="Hazzouri K.M."/>
            <person name="Gros-Balthazard M."/>
            <person name="Flowers J.M."/>
            <person name="Copetti D."/>
            <person name="Lemansour A."/>
            <person name="Lebrun M."/>
            <person name="Masmoudi K."/>
            <person name="Ferrand S."/>
            <person name="Dhar M.I."/>
            <person name="Fresquez Z.A."/>
            <person name="Rosas U."/>
            <person name="Zhang J."/>
            <person name="Talag J."/>
            <person name="Lee S."/>
            <person name="Kudrna D."/>
            <person name="Powell R.F."/>
            <person name="Leitch I.J."/>
            <person name="Krueger R.R."/>
            <person name="Wing R.A."/>
            <person name="Amiri K.M.A."/>
            <person name="Purugganan M.D."/>
        </authorList>
    </citation>
    <scope>NUCLEOTIDE SEQUENCE [LARGE SCALE GENOMIC DNA]</scope>
    <source>
        <strain evidence="6">cv. Khalas</strain>
    </source>
</reference>
<evidence type="ECO:0000256" key="2">
    <source>
        <dbReference type="ARBA" id="ARBA00023015"/>
    </source>
</evidence>
<organism evidence="6 7">
    <name type="scientific">Phoenix dactylifera</name>
    <name type="common">Date palm</name>
    <dbReference type="NCBI Taxonomy" id="42345"/>
    <lineage>
        <taxon>Eukaryota</taxon>
        <taxon>Viridiplantae</taxon>
        <taxon>Streptophyta</taxon>
        <taxon>Embryophyta</taxon>
        <taxon>Tracheophyta</taxon>
        <taxon>Spermatophyta</taxon>
        <taxon>Magnoliopsida</taxon>
        <taxon>Liliopsida</taxon>
        <taxon>Arecaceae</taxon>
        <taxon>Coryphoideae</taxon>
        <taxon>Phoeniceae</taxon>
        <taxon>Phoenix</taxon>
    </lineage>
</organism>
<protein>
    <submittedName>
        <fullName evidence="7">Uncharacterized protein LOC120110402</fullName>
    </submittedName>
</protein>
<reference evidence="7" key="2">
    <citation type="submission" date="2025-08" db="UniProtKB">
        <authorList>
            <consortium name="RefSeq"/>
        </authorList>
    </citation>
    <scope>IDENTIFICATION</scope>
    <source>
        <tissue evidence="7">Young leaves</tissue>
    </source>
</reference>
<evidence type="ECO:0000313" key="7">
    <source>
        <dbReference type="RefSeq" id="XP_038981152.1"/>
    </source>
</evidence>
<sequence length="239" mass="27469">MAAEEKINQLMMGSSEIPAKKIKLKPGNIMVKKENQKKKKKKIKVPSHSQIKNKNCFDRNLVIEGEQHEQILEALKELGITDPLFVLSKKITSSDTTKQQNCLLLPCDTSKSSRLFELITGEEKAQMKKKQGLNRKVLDQLKREYFMTLKYLGSNKAPRIIGPDWRRYVNNNTVEEGQILDLWGFRVEKGTEKQKDDRVLQLAILNYEITEKVIEVGDHVEETKDFPPDVIEGTRALMS</sequence>
<dbReference type="GO" id="GO:0003677">
    <property type="term" value="F:DNA binding"/>
    <property type="evidence" value="ECO:0007669"/>
    <property type="project" value="UniProtKB-KW"/>
</dbReference>
<dbReference type="PANTHER" id="PTHR34397">
    <property type="entry name" value="OS05G0237600 PROTEIN"/>
    <property type="match status" value="1"/>
</dbReference>
<dbReference type="Proteomes" id="UP000228380">
    <property type="component" value="Chromosome 4"/>
</dbReference>
<dbReference type="Gene3D" id="2.40.330.10">
    <property type="entry name" value="DNA-binding pseudobarrel domain"/>
    <property type="match status" value="1"/>
</dbReference>
<keyword evidence="5" id="KW-0539">Nucleus</keyword>
<keyword evidence="2" id="KW-0805">Transcription regulation</keyword>
<evidence type="ECO:0000256" key="5">
    <source>
        <dbReference type="ARBA" id="ARBA00023242"/>
    </source>
</evidence>
<keyword evidence="4" id="KW-0804">Transcription</keyword>
<dbReference type="SUPFAM" id="SSF101936">
    <property type="entry name" value="DNA-binding pseudobarrel domain"/>
    <property type="match status" value="1"/>
</dbReference>
<evidence type="ECO:0000256" key="3">
    <source>
        <dbReference type="ARBA" id="ARBA00023125"/>
    </source>
</evidence>
<evidence type="ECO:0000256" key="1">
    <source>
        <dbReference type="ARBA" id="ARBA00004123"/>
    </source>
</evidence>
<accession>A0A8B9A645</accession>
<dbReference type="GeneID" id="120110402"/>
<name>A0A8B9A645_PHODC</name>
<evidence type="ECO:0000313" key="6">
    <source>
        <dbReference type="Proteomes" id="UP000228380"/>
    </source>
</evidence>
<keyword evidence="3" id="KW-0238">DNA-binding</keyword>
<keyword evidence="6" id="KW-1185">Reference proteome</keyword>
<dbReference type="RefSeq" id="XP_038981152.1">
    <property type="nucleotide sequence ID" value="XM_039125224.1"/>
</dbReference>